<dbReference type="OrthoDB" id="9802530at2"/>
<evidence type="ECO:0000313" key="2">
    <source>
        <dbReference type="EMBL" id="PYG84283.1"/>
    </source>
</evidence>
<dbReference type="SUPFAM" id="SSF56731">
    <property type="entry name" value="DNA primase core"/>
    <property type="match status" value="1"/>
</dbReference>
<accession>A0A318XFJ4</accession>
<dbReference type="Pfam" id="PF13155">
    <property type="entry name" value="Toprim_2"/>
    <property type="match status" value="1"/>
</dbReference>
<protein>
    <submittedName>
        <fullName evidence="2">Uncharacterized protein DUF3991</fullName>
    </submittedName>
</protein>
<evidence type="ECO:0000313" key="3">
    <source>
        <dbReference type="Proteomes" id="UP000248132"/>
    </source>
</evidence>
<name>A0A318XFJ4_9FIRM</name>
<proteinExistence type="predicted"/>
<sequence>MSIYIHFTEEQKERANSVDLEEFLRRQGETLLPSGREKRLESDHSITIRGNEWFDHAAEEGGLAIDFVQKFYGLSFPDAVTMLLGGEQGEIYSKAKGKEEVRKPFELPPKNNEMRRVFAYLMKHRFIDRDVISFFVKEKLIYESRELSADKTKEHHNAIFVGYDEDGVPRHAHKKGIYTEGKGFRGNIDSSNPCYSFHYFGSSDRIYVFEAPIDMLSFITIHKNSNWKKHSYVALCGVSEQALFKMLEINPSLSHVVLCLDYDSAGIEASEKITDILTEKNIGCSRLKSNRKDWNEDLKAIHNMPSIPAEEHSKHLLKDELCKEILVLVKGVETIEINHSDGEKSFKEAQQQNGSQAEAIKTASAIFLCLALKEYRQLEKAMTAEKIIRKMSNDFRAYQNRGRWNPTLSDIEAQLSALKHQRGIVSELEKTAIAEHYEKTALELLKSVIRLELTQQKQVQAPMLKME</sequence>
<dbReference type="SUPFAM" id="SSF57783">
    <property type="entry name" value="Zinc beta-ribbon"/>
    <property type="match status" value="1"/>
</dbReference>
<evidence type="ECO:0000259" key="1">
    <source>
        <dbReference type="Pfam" id="PF13154"/>
    </source>
</evidence>
<dbReference type="AlphaFoldDB" id="A0A318XFJ4"/>
<dbReference type="Proteomes" id="UP000248132">
    <property type="component" value="Unassembled WGS sequence"/>
</dbReference>
<organism evidence="2 3">
    <name type="scientific">Ruminiclostridium sufflavum DSM 19573</name>
    <dbReference type="NCBI Taxonomy" id="1121337"/>
    <lineage>
        <taxon>Bacteria</taxon>
        <taxon>Bacillati</taxon>
        <taxon>Bacillota</taxon>
        <taxon>Clostridia</taxon>
        <taxon>Eubacteriales</taxon>
        <taxon>Oscillospiraceae</taxon>
        <taxon>Ruminiclostridium</taxon>
    </lineage>
</organism>
<dbReference type="RefSeq" id="WP_110463634.1">
    <property type="nucleotide sequence ID" value="NZ_QKMR01000036.1"/>
</dbReference>
<reference evidence="2 3" key="1">
    <citation type="submission" date="2018-06" db="EMBL/GenBank/DDBJ databases">
        <title>Genomic Encyclopedia of Type Strains, Phase I: the one thousand microbial genomes (KMG-I) project.</title>
        <authorList>
            <person name="Kyrpides N."/>
        </authorList>
    </citation>
    <scope>NUCLEOTIDE SEQUENCE [LARGE SCALE GENOMIC DNA]</scope>
    <source>
        <strain evidence="2 3">DSM 19573</strain>
    </source>
</reference>
<feature type="domain" description="DUF3991" evidence="1">
    <location>
        <begin position="119"/>
        <end position="201"/>
    </location>
</feature>
<comment type="caution">
    <text evidence="2">The sequence shown here is derived from an EMBL/GenBank/DDBJ whole genome shotgun (WGS) entry which is preliminary data.</text>
</comment>
<gene>
    <name evidence="2" type="ORF">LY28_03703</name>
</gene>
<dbReference type="EMBL" id="QKMR01000036">
    <property type="protein sequence ID" value="PYG84283.1"/>
    <property type="molecule type" value="Genomic_DNA"/>
</dbReference>
<keyword evidence="3" id="KW-1185">Reference proteome</keyword>
<dbReference type="Gene3D" id="3.40.1360.10">
    <property type="match status" value="1"/>
</dbReference>
<dbReference type="InterPro" id="IPR025054">
    <property type="entry name" value="DUF3991"/>
</dbReference>
<dbReference type="Pfam" id="PF13154">
    <property type="entry name" value="DUF3991"/>
    <property type="match status" value="1"/>
</dbReference>